<gene>
    <name evidence="1" type="ORF">LOK49_LG01G01851</name>
</gene>
<protein>
    <submittedName>
        <fullName evidence="1">Ethylene-responsive transcription factor ERF015</fullName>
    </submittedName>
</protein>
<evidence type="ECO:0000313" key="2">
    <source>
        <dbReference type="Proteomes" id="UP001060215"/>
    </source>
</evidence>
<comment type="caution">
    <text evidence="1">The sequence shown here is derived from an EMBL/GenBank/DDBJ whole genome shotgun (WGS) entry which is preliminary data.</text>
</comment>
<accession>A0ACC0J5K9</accession>
<organism evidence="1 2">
    <name type="scientific">Camellia lanceoleosa</name>
    <dbReference type="NCBI Taxonomy" id="1840588"/>
    <lineage>
        <taxon>Eukaryota</taxon>
        <taxon>Viridiplantae</taxon>
        <taxon>Streptophyta</taxon>
        <taxon>Embryophyta</taxon>
        <taxon>Tracheophyta</taxon>
        <taxon>Spermatophyta</taxon>
        <taxon>Magnoliopsida</taxon>
        <taxon>eudicotyledons</taxon>
        <taxon>Gunneridae</taxon>
        <taxon>Pentapetalae</taxon>
        <taxon>asterids</taxon>
        <taxon>Ericales</taxon>
        <taxon>Theaceae</taxon>
        <taxon>Camellia</taxon>
    </lineage>
</organism>
<evidence type="ECO:0000313" key="1">
    <source>
        <dbReference type="EMBL" id="KAI8031551.1"/>
    </source>
</evidence>
<reference evidence="1 2" key="1">
    <citation type="journal article" date="2022" name="Plant J.">
        <title>Chromosome-level genome of Camellia lanceoleosa provides a valuable resource for understanding genome evolution and self-incompatibility.</title>
        <authorList>
            <person name="Gong W."/>
            <person name="Xiao S."/>
            <person name="Wang L."/>
            <person name="Liao Z."/>
            <person name="Chang Y."/>
            <person name="Mo W."/>
            <person name="Hu G."/>
            <person name="Li W."/>
            <person name="Zhao G."/>
            <person name="Zhu H."/>
            <person name="Hu X."/>
            <person name="Ji K."/>
            <person name="Xiang X."/>
            <person name="Song Q."/>
            <person name="Yuan D."/>
            <person name="Jin S."/>
            <person name="Zhang L."/>
        </authorList>
    </citation>
    <scope>NUCLEOTIDE SEQUENCE [LARGE SCALE GENOMIC DNA]</scope>
    <source>
        <strain evidence="1">SQ_2022a</strain>
    </source>
</reference>
<sequence>MGHDSGRKGDGKQQIRGEAAAAAAATTTAAIKGCSNFRKENNNNQGPTQEQAENQPQRNNNEEINAENTNEEIKEEKKENKPNPKEVIVLGVYMHCQGCADKIVKYLRGFDGVRLREGRWVSEIRIPKTNSRIWLGSHSSPEKAARVYDAALYCIKGEEGSFNFPNHRRPNLANELVGSLANDEIKRIAAKFSCSDDSEARSEPSLMSSLRADHLSLEPSGLPDPQNTTEMVANKVDGELYVPTFAPEEEPYVPTFVLEEPYVPAYVPKVASMSHGNLQLDEWFTLDFINYNS</sequence>
<keyword evidence="2" id="KW-1185">Reference proteome</keyword>
<dbReference type="EMBL" id="CM045758">
    <property type="protein sequence ID" value="KAI8031551.1"/>
    <property type="molecule type" value="Genomic_DNA"/>
</dbReference>
<name>A0ACC0J5K9_9ERIC</name>
<proteinExistence type="predicted"/>
<dbReference type="Proteomes" id="UP001060215">
    <property type="component" value="Chromosome 1"/>
</dbReference>